<accession>A0ABS7SA86</accession>
<reference evidence="1 2" key="1">
    <citation type="submission" date="2021-04" db="EMBL/GenBank/DDBJ databases">
        <title>Ruania sp. nov., isolated from sandy soil of mangrove forest.</title>
        <authorList>
            <person name="Ge X."/>
            <person name="Huang R."/>
            <person name="Liu W."/>
        </authorList>
    </citation>
    <scope>NUCLEOTIDE SEQUENCE [LARGE SCALE GENOMIC DNA]</scope>
    <source>
        <strain evidence="1 2">N2-46</strain>
    </source>
</reference>
<gene>
    <name evidence="1" type="ORF">KCQ71_08605</name>
</gene>
<organism evidence="1 2">
    <name type="scientific">Occultella gossypii</name>
    <dbReference type="NCBI Taxonomy" id="2800820"/>
    <lineage>
        <taxon>Bacteria</taxon>
        <taxon>Bacillati</taxon>
        <taxon>Actinomycetota</taxon>
        <taxon>Actinomycetes</taxon>
        <taxon>Micrococcales</taxon>
        <taxon>Ruaniaceae</taxon>
        <taxon>Occultella</taxon>
    </lineage>
</organism>
<evidence type="ECO:0000313" key="2">
    <source>
        <dbReference type="Proteomes" id="UP000826651"/>
    </source>
</evidence>
<dbReference type="RefSeq" id="WP_223404872.1">
    <property type="nucleotide sequence ID" value="NZ_JAGSHT010000009.1"/>
</dbReference>
<dbReference type="InterPro" id="IPR045990">
    <property type="entry name" value="DUF5946"/>
</dbReference>
<protein>
    <submittedName>
        <fullName evidence="1">Uncharacterized protein</fullName>
    </submittedName>
</protein>
<evidence type="ECO:0000313" key="1">
    <source>
        <dbReference type="EMBL" id="MBZ2196211.1"/>
    </source>
</evidence>
<dbReference type="Proteomes" id="UP000826651">
    <property type="component" value="Unassembled WGS sequence"/>
</dbReference>
<comment type="caution">
    <text evidence="1">The sequence shown here is derived from an EMBL/GenBank/DDBJ whole genome shotgun (WGS) entry which is preliminary data.</text>
</comment>
<sequence>MSEHLDEGTAPCSECGAVLPAGGDCWDRVHELLEIEARLLPGIDDVETGMRAHYFAIATYQLQHPSRLTTAAVAQLRDGVRRMLASDPPPIDHLRRQVRGFAEGPRRVTRRASAGDRAHVPHWPTRWTMTATDVIGRPDAEYADTVGDWARRTLDDLDGLGP</sequence>
<dbReference type="EMBL" id="JAGSHT010000009">
    <property type="protein sequence ID" value="MBZ2196211.1"/>
    <property type="molecule type" value="Genomic_DNA"/>
</dbReference>
<dbReference type="Pfam" id="PF19371">
    <property type="entry name" value="DUF5946"/>
    <property type="match status" value="1"/>
</dbReference>
<proteinExistence type="predicted"/>
<name>A0ABS7SA86_9MICO</name>
<keyword evidence="2" id="KW-1185">Reference proteome</keyword>